<sequence length="250" mass="27394">MSLRHPRSAIRHIGFLLHYALVRANYKGRVFATKKRVGQASFRSYELYNRHGGDVLLEALLLYLRDGDVVVDVGANTGTYTLAAAAKAPEAEVIAVEPNTQVAAQLRANVEINGFGDRVGVLEYGLGATDETSQFHVSSYDELGSFSPAHASAWEARVVDTEAVPMRRLDSLVEEGTVPPPDHLKIDVEGYGLNVLQGATSVLDEYRPTVYFEVHEARGGHDESAAKELLQRLGYDLVPVKDGWVCEPTD</sequence>
<dbReference type="RefSeq" id="WP_151139225.1">
    <property type="nucleotide sequence ID" value="NZ_VZUS01000001.1"/>
</dbReference>
<name>A0A643K323_9EURY</name>
<protein>
    <submittedName>
        <fullName evidence="2">FkbM family methyltransferase</fullName>
    </submittedName>
</protein>
<dbReference type="Pfam" id="PF05050">
    <property type="entry name" value="Methyltransf_21"/>
    <property type="match status" value="1"/>
</dbReference>
<dbReference type="InterPro" id="IPR029063">
    <property type="entry name" value="SAM-dependent_MTases_sf"/>
</dbReference>
<dbReference type="InterPro" id="IPR052514">
    <property type="entry name" value="SAM-dependent_MTase"/>
</dbReference>
<proteinExistence type="predicted"/>
<dbReference type="AlphaFoldDB" id="A0A643K323"/>
<evidence type="ECO:0000313" key="2">
    <source>
        <dbReference type="EMBL" id="KAB1189057.1"/>
    </source>
</evidence>
<dbReference type="PANTHER" id="PTHR34203:SF15">
    <property type="entry name" value="SLL1173 PROTEIN"/>
    <property type="match status" value="1"/>
</dbReference>
<dbReference type="SUPFAM" id="SSF53335">
    <property type="entry name" value="S-adenosyl-L-methionine-dependent methyltransferases"/>
    <property type="match status" value="1"/>
</dbReference>
<evidence type="ECO:0000259" key="1">
    <source>
        <dbReference type="Pfam" id="PF05050"/>
    </source>
</evidence>
<accession>A0A643K323</accession>
<dbReference type="GO" id="GO:0008168">
    <property type="term" value="F:methyltransferase activity"/>
    <property type="evidence" value="ECO:0007669"/>
    <property type="project" value="UniProtKB-KW"/>
</dbReference>
<dbReference type="GO" id="GO:0032259">
    <property type="term" value="P:methylation"/>
    <property type="evidence" value="ECO:0007669"/>
    <property type="project" value="UniProtKB-KW"/>
</dbReference>
<dbReference type="NCBIfam" id="TIGR01444">
    <property type="entry name" value="fkbM_fam"/>
    <property type="match status" value="1"/>
</dbReference>
<feature type="domain" description="Methyltransferase FkbM" evidence="1">
    <location>
        <begin position="72"/>
        <end position="235"/>
    </location>
</feature>
<dbReference type="PANTHER" id="PTHR34203">
    <property type="entry name" value="METHYLTRANSFERASE, FKBM FAMILY PROTEIN"/>
    <property type="match status" value="1"/>
</dbReference>
<keyword evidence="2" id="KW-0489">Methyltransferase</keyword>
<comment type="caution">
    <text evidence="2">The sequence shown here is derived from an EMBL/GenBank/DDBJ whole genome shotgun (WGS) entry which is preliminary data.</text>
</comment>
<reference evidence="2" key="1">
    <citation type="submission" date="2019-09" db="EMBL/GenBank/DDBJ databases">
        <title>Genomic analysis of Haloferax sp. CBA1149.</title>
        <authorList>
            <person name="Roh S.W."/>
        </authorList>
    </citation>
    <scope>NUCLEOTIDE SEQUENCE</scope>
    <source>
        <strain evidence="2">CBA1149</strain>
    </source>
</reference>
<organism evidence="2">
    <name type="scientific">Haloferax sp. CBA1149</name>
    <dbReference type="NCBI Taxonomy" id="2650753"/>
    <lineage>
        <taxon>Archaea</taxon>
        <taxon>Methanobacteriati</taxon>
        <taxon>Methanobacteriota</taxon>
        <taxon>Stenosarchaea group</taxon>
        <taxon>Halobacteria</taxon>
        <taxon>Halobacteriales</taxon>
        <taxon>Haloferacaceae</taxon>
        <taxon>Haloferax</taxon>
    </lineage>
</organism>
<keyword evidence="2" id="KW-0808">Transferase</keyword>
<dbReference type="InterPro" id="IPR006342">
    <property type="entry name" value="FkbM_mtfrase"/>
</dbReference>
<gene>
    <name evidence="2" type="ORF">Hfx1149_13845</name>
</gene>
<dbReference type="EMBL" id="VZUS01000001">
    <property type="protein sequence ID" value="KAB1189057.1"/>
    <property type="molecule type" value="Genomic_DNA"/>
</dbReference>
<dbReference type="Gene3D" id="3.40.50.150">
    <property type="entry name" value="Vaccinia Virus protein VP39"/>
    <property type="match status" value="1"/>
</dbReference>